<proteinExistence type="predicted"/>
<name>A0A238H8K5_9BURK</name>
<reference evidence="1 2" key="1">
    <citation type="submission" date="2017-04" db="EMBL/GenBank/DDBJ databases">
        <authorList>
            <person name="Afonso C.L."/>
            <person name="Miller P.J."/>
            <person name="Scott M.A."/>
            <person name="Spackman E."/>
            <person name="Goraichik I."/>
            <person name="Dimitrov K.M."/>
            <person name="Suarez D.L."/>
            <person name="Swayne D.E."/>
        </authorList>
    </citation>
    <scope>NUCLEOTIDE SEQUENCE [LARGE SCALE GENOMIC DNA]</scope>
    <source>
        <strain evidence="1">LMG 28154</strain>
    </source>
</reference>
<organism evidence="1 2">
    <name type="scientific">Burkholderia singularis</name>
    <dbReference type="NCBI Taxonomy" id="1503053"/>
    <lineage>
        <taxon>Bacteria</taxon>
        <taxon>Pseudomonadati</taxon>
        <taxon>Pseudomonadota</taxon>
        <taxon>Betaproteobacteria</taxon>
        <taxon>Burkholderiales</taxon>
        <taxon>Burkholderiaceae</taxon>
        <taxon>Burkholderia</taxon>
        <taxon>pseudomallei group</taxon>
    </lineage>
</organism>
<dbReference type="AlphaFoldDB" id="A0A238H8K5"/>
<dbReference type="EMBL" id="FXAN01000079">
    <property type="protein sequence ID" value="SMG01669.1"/>
    <property type="molecule type" value="Genomic_DNA"/>
</dbReference>
<evidence type="ECO:0008006" key="3">
    <source>
        <dbReference type="Google" id="ProtNLM"/>
    </source>
</evidence>
<evidence type="ECO:0000313" key="1">
    <source>
        <dbReference type="EMBL" id="SMG01669.1"/>
    </source>
</evidence>
<protein>
    <recommendedName>
        <fullName evidence="3">DNA-sulfur modification-associated</fullName>
    </recommendedName>
</protein>
<evidence type="ECO:0000313" key="2">
    <source>
        <dbReference type="Proteomes" id="UP000198460"/>
    </source>
</evidence>
<sequence>MVLLTNTQSALNVHVQGTVGTFRVTKADNEASGIEVKYVLTHVSLSAKQGQTQLLDMLAPVREIFDLKQLDFDEIMQRDIDDARVSLELIPYLLDPSVSGQIKLFPPIVAIALPLQPVSRMPDALYRKVTQTQVPSEQHKGFDERTITAGEVGAEQFQFRQFVQKNGEVVTTDGAMLSLSRDNCALAIVDGQHRAMALLALHRNLTGGWTDAKRSPYERYYKVWPDKEIRTYDLEHLQMPMIICTFPQLDAEWQKDMDVIRAARRVFLTLNKTAKKVSDSRNRLLNDQDIVAECLRETLSHVKQFGSKDETGLRIFNIELDQEGDRVKVGSDVAFSGVSHLYHLTEHILMSDDIVHGIEAKGKVGAPRKRLHMAYVRLGLKDSIVQAKREANTRTNYSDEIANEFRTKWRELYVPPIERMLSKFHPFAAFSNATLALQQELIGAHDPELEKMLFDGQATARTFDEFREGLERRNKDKEPGWTSPEITETLTRVDGLVTKRKTLVKGMRINRASHFLSNLSKQALNKVTVDNVLDEAIKDAIDGLFENVFSTVAFQTALICTYTEAVEQALGDITYSTIELLDEYLNNLHNIFAPSNAKELERLFRVFVGDLSVEPAVKVLTGGPVFRNVVLPGELQPAEWPKYRYLLLELWTPQEPKLKEFVLTDRNTCRAAVAASLFERRFKSYCEENRLIHEEVQKEVRDELLTKVKGDFESFLSAVHGKSITLERNIFES</sequence>
<dbReference type="Proteomes" id="UP000198460">
    <property type="component" value="Unassembled WGS sequence"/>
</dbReference>
<accession>A0A238H8K5</accession>
<gene>
    <name evidence="1" type="ORF">BSIN_4553</name>
</gene>
<dbReference type="RefSeq" id="WP_058901189.1">
    <property type="nucleotide sequence ID" value="NZ_FXAN01000079.1"/>
</dbReference>